<sequence>MDRIILWSFFIIGIVLLFFSFRKPLIKERKPIIKDTILVFLMKAYFSTFIGIFVAKEKMIEYPVRFLSKYFETSIIFESFLYPIMCVYLFQTTYHSRFLGIIVQCALYTAALTIIEVFCEKYTDLIHYHTWTWMHSFITIFLLSLFVRILMQWINKMDQSKV</sequence>
<feature type="transmembrane region" description="Helical" evidence="1">
    <location>
        <begin position="75"/>
        <end position="91"/>
    </location>
</feature>
<evidence type="ECO:0000256" key="1">
    <source>
        <dbReference type="SAM" id="Phobius"/>
    </source>
</evidence>
<keyword evidence="1" id="KW-0812">Transmembrane</keyword>
<protein>
    <submittedName>
        <fullName evidence="2">General stress protein CsbA</fullName>
    </submittedName>
</protein>
<dbReference type="InterPro" id="IPR048147">
    <property type="entry name" value="CBO0543-like"/>
</dbReference>
<dbReference type="RefSeq" id="WP_181535900.1">
    <property type="nucleotide sequence ID" value="NZ_JACDUU010000001.1"/>
</dbReference>
<comment type="caution">
    <text evidence="2">The sequence shown here is derived from an EMBL/GenBank/DDBJ whole genome shotgun (WGS) entry which is preliminary data.</text>
</comment>
<dbReference type="EMBL" id="JACDUU010000001">
    <property type="protein sequence ID" value="MBA2870251.1"/>
    <property type="molecule type" value="Genomic_DNA"/>
</dbReference>
<feature type="transmembrane region" description="Helical" evidence="1">
    <location>
        <begin position="130"/>
        <end position="151"/>
    </location>
</feature>
<gene>
    <name evidence="2" type="ORF">HNQ85_000509</name>
</gene>
<keyword evidence="1" id="KW-1133">Transmembrane helix</keyword>
<evidence type="ECO:0000313" key="3">
    <source>
        <dbReference type="Proteomes" id="UP000580891"/>
    </source>
</evidence>
<feature type="transmembrane region" description="Helical" evidence="1">
    <location>
        <begin position="37"/>
        <end position="55"/>
    </location>
</feature>
<accession>A0A7W0BVI0</accession>
<dbReference type="Proteomes" id="UP000580891">
    <property type="component" value="Unassembled WGS sequence"/>
</dbReference>
<dbReference type="NCBIfam" id="NF041644">
    <property type="entry name" value="CBO0543_fam"/>
    <property type="match status" value="1"/>
</dbReference>
<keyword evidence="1" id="KW-0472">Membrane</keyword>
<feature type="transmembrane region" description="Helical" evidence="1">
    <location>
        <begin position="98"/>
        <end position="118"/>
    </location>
</feature>
<organism evidence="2 3">
    <name type="scientific">[Anoxybacillus] calidus</name>
    <dbReference type="NCBI Taxonomy" id="575178"/>
    <lineage>
        <taxon>Bacteria</taxon>
        <taxon>Bacillati</taxon>
        <taxon>Bacillota</taxon>
        <taxon>Bacilli</taxon>
        <taxon>Bacillales</taxon>
        <taxon>Anoxybacillaceae</taxon>
        <taxon>Paranoxybacillus</taxon>
    </lineage>
</organism>
<dbReference type="AlphaFoldDB" id="A0A7W0BVI0"/>
<reference evidence="2 3" key="1">
    <citation type="submission" date="2020-07" db="EMBL/GenBank/DDBJ databases">
        <title>Genomic Encyclopedia of Type Strains, Phase IV (KMG-IV): sequencing the most valuable type-strain genomes for metagenomic binning, comparative biology and taxonomic classification.</title>
        <authorList>
            <person name="Goeker M."/>
        </authorList>
    </citation>
    <scope>NUCLEOTIDE SEQUENCE [LARGE SCALE GENOMIC DNA]</scope>
    <source>
        <strain evidence="2 3">DSM 25220</strain>
    </source>
</reference>
<keyword evidence="3" id="KW-1185">Reference proteome</keyword>
<proteinExistence type="predicted"/>
<feature type="transmembrane region" description="Helical" evidence="1">
    <location>
        <begin position="6"/>
        <end position="25"/>
    </location>
</feature>
<evidence type="ECO:0000313" key="2">
    <source>
        <dbReference type="EMBL" id="MBA2870251.1"/>
    </source>
</evidence>
<name>A0A7W0BVI0_9BACL</name>